<evidence type="ECO:0000256" key="5">
    <source>
        <dbReference type="ARBA" id="ARBA00022801"/>
    </source>
</evidence>
<keyword evidence="8" id="KW-0800">Toxin</keyword>
<comment type="cofactor">
    <cofactor evidence="1 8">
        <name>Mg(2+)</name>
        <dbReference type="ChEBI" id="CHEBI:18420"/>
    </cofactor>
</comment>
<proteinExistence type="inferred from homology"/>
<keyword evidence="5 8" id="KW-0378">Hydrolase</keyword>
<keyword evidence="2 8" id="KW-1277">Toxin-antitoxin system</keyword>
<dbReference type="CDD" id="cd09881">
    <property type="entry name" value="PIN_VapC4-5_FitB-like"/>
    <property type="match status" value="1"/>
</dbReference>
<dbReference type="Pfam" id="PF01850">
    <property type="entry name" value="PIN"/>
    <property type="match status" value="1"/>
</dbReference>
<dbReference type="InterPro" id="IPR050556">
    <property type="entry name" value="Type_II_TA_system_RNase"/>
</dbReference>
<evidence type="ECO:0000256" key="8">
    <source>
        <dbReference type="HAMAP-Rule" id="MF_00265"/>
    </source>
</evidence>
<protein>
    <recommendedName>
        <fullName evidence="8">Ribonuclease VapC</fullName>
        <shortName evidence="8">RNase VapC</shortName>
        <ecNumber evidence="8">3.1.-.-</ecNumber>
    </recommendedName>
    <alternativeName>
        <fullName evidence="8">Putative toxin VapC</fullName>
    </alternativeName>
</protein>
<dbReference type="HAMAP" id="MF_00265">
    <property type="entry name" value="VapC_Nob1"/>
    <property type="match status" value="1"/>
</dbReference>
<dbReference type="InterPro" id="IPR022907">
    <property type="entry name" value="VapC_family"/>
</dbReference>
<keyword evidence="11" id="KW-1185">Reference proteome</keyword>
<sequence length="160" mass="17878">MKICDTSVLVDIDRGGVDEKVAALDEAGRHAISIVTVTELRLGVDLQYERGTDRHQQAIDDLDRLLSRFDVLPISRPVATTAATIIATLRRAGRRLDDLHDVYIAATARTRDLPVLTANVDHQKSSWMPRPQGANEVMRAGRGGNRHGYNTSFKWQYGHY</sequence>
<evidence type="ECO:0000256" key="2">
    <source>
        <dbReference type="ARBA" id="ARBA00022649"/>
    </source>
</evidence>
<dbReference type="PANTHER" id="PTHR33653:SF1">
    <property type="entry name" value="RIBONUCLEASE VAPC2"/>
    <property type="match status" value="1"/>
</dbReference>
<evidence type="ECO:0000313" key="11">
    <source>
        <dbReference type="Proteomes" id="UP001210528"/>
    </source>
</evidence>
<dbReference type="EMBL" id="JAQLUK010000047">
    <property type="protein sequence ID" value="MDB2294027.1"/>
    <property type="molecule type" value="Genomic_DNA"/>
</dbReference>
<dbReference type="Proteomes" id="UP001210528">
    <property type="component" value="Unassembled WGS sequence"/>
</dbReference>
<feature type="binding site" evidence="8">
    <location>
        <position position="101"/>
    </location>
    <ligand>
        <name>Mg(2+)</name>
        <dbReference type="ChEBI" id="CHEBI:18420"/>
    </ligand>
</feature>
<dbReference type="PANTHER" id="PTHR33653">
    <property type="entry name" value="RIBONUCLEASE VAPC2"/>
    <property type="match status" value="1"/>
</dbReference>
<organism evidence="10 11">
    <name type="scientific">Halorubrum ezzemoulense</name>
    <name type="common">Halorubrum chaoviator</name>
    <dbReference type="NCBI Taxonomy" id="337243"/>
    <lineage>
        <taxon>Archaea</taxon>
        <taxon>Methanobacteriati</taxon>
        <taxon>Methanobacteriota</taxon>
        <taxon>Stenosarchaea group</taxon>
        <taxon>Halobacteria</taxon>
        <taxon>Halobacteriales</taxon>
        <taxon>Haloferacaceae</taxon>
        <taxon>Halorubrum</taxon>
    </lineage>
</organism>
<evidence type="ECO:0000256" key="3">
    <source>
        <dbReference type="ARBA" id="ARBA00022722"/>
    </source>
</evidence>
<evidence type="ECO:0000256" key="6">
    <source>
        <dbReference type="ARBA" id="ARBA00022842"/>
    </source>
</evidence>
<evidence type="ECO:0000256" key="4">
    <source>
        <dbReference type="ARBA" id="ARBA00022723"/>
    </source>
</evidence>
<evidence type="ECO:0000313" key="10">
    <source>
        <dbReference type="EMBL" id="MDB2294027.1"/>
    </source>
</evidence>
<dbReference type="Gene3D" id="3.40.50.1010">
    <property type="entry name" value="5'-nuclease"/>
    <property type="match status" value="1"/>
</dbReference>
<accession>A0ABT4Z7U6</accession>
<keyword evidence="4 8" id="KW-0479">Metal-binding</keyword>
<feature type="domain" description="PIN" evidence="9">
    <location>
        <begin position="3"/>
        <end position="123"/>
    </location>
</feature>
<dbReference type="InterPro" id="IPR002716">
    <property type="entry name" value="PIN_dom"/>
</dbReference>
<dbReference type="SUPFAM" id="SSF88723">
    <property type="entry name" value="PIN domain-like"/>
    <property type="match status" value="1"/>
</dbReference>
<keyword evidence="3 8" id="KW-0540">Nuclease</keyword>
<comment type="caution">
    <text evidence="10">The sequence shown here is derived from an EMBL/GenBank/DDBJ whole genome shotgun (WGS) entry which is preliminary data.</text>
</comment>
<feature type="binding site" evidence="8">
    <location>
        <position position="5"/>
    </location>
    <ligand>
        <name>Mg(2+)</name>
        <dbReference type="ChEBI" id="CHEBI:18420"/>
    </ligand>
</feature>
<evidence type="ECO:0000259" key="9">
    <source>
        <dbReference type="Pfam" id="PF01850"/>
    </source>
</evidence>
<dbReference type="EC" id="3.1.-.-" evidence="8"/>
<name>A0ABT4Z7U6_HALEZ</name>
<evidence type="ECO:0000256" key="7">
    <source>
        <dbReference type="ARBA" id="ARBA00038093"/>
    </source>
</evidence>
<dbReference type="RefSeq" id="WP_271943922.1">
    <property type="nucleotide sequence ID" value="NZ_JAQLTZ010000014.1"/>
</dbReference>
<comment type="function">
    <text evidence="8">Toxic component of a toxin-antitoxin (TA) system. An RNase.</text>
</comment>
<evidence type="ECO:0000256" key="1">
    <source>
        <dbReference type="ARBA" id="ARBA00001946"/>
    </source>
</evidence>
<reference evidence="10 11" key="1">
    <citation type="submission" date="2023-01" db="EMBL/GenBank/DDBJ databases">
        <title>Halorubrum ezzemoulense from Santa Pola, Spain.</title>
        <authorList>
            <person name="Feng Y."/>
            <person name="Louyakis A.S."/>
            <person name="Gogarten J.P."/>
        </authorList>
    </citation>
    <scope>NUCLEOTIDE SEQUENCE [LARGE SCALE GENOMIC DNA]</scope>
    <source>
        <strain evidence="10 11">AMM015</strain>
    </source>
</reference>
<gene>
    <name evidence="8" type="primary">vapC</name>
    <name evidence="10" type="ORF">PM085_17520</name>
</gene>
<comment type="similarity">
    <text evidence="7 8">Belongs to the PINc/VapC protein family.</text>
</comment>
<dbReference type="InterPro" id="IPR029060">
    <property type="entry name" value="PIN-like_dom_sf"/>
</dbReference>
<keyword evidence="6 8" id="KW-0460">Magnesium</keyword>